<gene>
    <name evidence="1" type="ORF">LPJ66_008004</name>
</gene>
<comment type="caution">
    <text evidence="1">The sequence shown here is derived from an EMBL/GenBank/DDBJ whole genome shotgun (WGS) entry which is preliminary data.</text>
</comment>
<dbReference type="EMBL" id="JANBPG010001531">
    <property type="protein sequence ID" value="KAJ1889496.1"/>
    <property type="molecule type" value="Genomic_DNA"/>
</dbReference>
<sequence>MYDFKEFIDAETIRLSPQDALLSFTNHPLVHFFANHDNKPDFMATATLKASLFMALKEFPILVGHIKSADSGLDAVVIDRDNINMPEFVESASDVHYRDLNEACFNWNVWPVGVATTGAATAPDKSGIIRLLSVHIVRLRDNSGLVLFCNIPHYILDGIGYYEFLSRWAMLCKILCSSGSLGRSGSSTDIGPQPVALEYIFDRKRVKVRLSSCQPPLSTLAIKILTRSSLASKLLSKMAFSARARIASIGMRVDYGQAHWFYVSHESLEGLRNLAAAQNGGSLLTTMTSYALLAALVDMPVARAQRLMKYARSAITKAASAVGTALCAVAAGSSITATHHVLLNTVHVHQFIQPQSGCYVGNPVLLHPICTPLEQLDHETTAASFVDAAARIAAEIGGIDEAHFSQYIDTLDAHPPAHARFAVFATTAPSMLTIVDERPYKMDSVDFGHGCPVWVSGIPVQMPNFVAFFAQPARMDDSGVFVYVSLRPGVVRYLVQDAFFTKYARILF</sequence>
<proteinExistence type="predicted"/>
<name>A0ACC1IB28_9FUNG</name>
<evidence type="ECO:0000313" key="2">
    <source>
        <dbReference type="Proteomes" id="UP001150581"/>
    </source>
</evidence>
<accession>A0ACC1IB28</accession>
<evidence type="ECO:0000313" key="1">
    <source>
        <dbReference type="EMBL" id="KAJ1889496.1"/>
    </source>
</evidence>
<keyword evidence="2" id="KW-1185">Reference proteome</keyword>
<organism evidence="1 2">
    <name type="scientific">Kickxella alabastrina</name>
    <dbReference type="NCBI Taxonomy" id="61397"/>
    <lineage>
        <taxon>Eukaryota</taxon>
        <taxon>Fungi</taxon>
        <taxon>Fungi incertae sedis</taxon>
        <taxon>Zoopagomycota</taxon>
        <taxon>Kickxellomycotina</taxon>
        <taxon>Kickxellomycetes</taxon>
        <taxon>Kickxellales</taxon>
        <taxon>Kickxellaceae</taxon>
        <taxon>Kickxella</taxon>
    </lineage>
</organism>
<dbReference type="Proteomes" id="UP001150581">
    <property type="component" value="Unassembled WGS sequence"/>
</dbReference>
<protein>
    <submittedName>
        <fullName evidence="1">Uncharacterized protein</fullName>
    </submittedName>
</protein>
<reference evidence="1" key="1">
    <citation type="submission" date="2022-07" db="EMBL/GenBank/DDBJ databases">
        <title>Phylogenomic reconstructions and comparative analyses of Kickxellomycotina fungi.</title>
        <authorList>
            <person name="Reynolds N.K."/>
            <person name="Stajich J.E."/>
            <person name="Barry K."/>
            <person name="Grigoriev I.V."/>
            <person name="Crous P."/>
            <person name="Smith M.E."/>
        </authorList>
    </citation>
    <scope>NUCLEOTIDE SEQUENCE</scope>
    <source>
        <strain evidence="1">Benny 63K</strain>
    </source>
</reference>